<evidence type="ECO:0000256" key="6">
    <source>
        <dbReference type="ARBA" id="ARBA00022806"/>
    </source>
</evidence>
<dbReference type="GO" id="GO:0043138">
    <property type="term" value="F:3'-5' DNA helicase activity"/>
    <property type="evidence" value="ECO:0007669"/>
    <property type="project" value="UniProtKB-UniRule"/>
</dbReference>
<dbReference type="InterPro" id="IPR011335">
    <property type="entry name" value="Restrct_endonuc-II-like"/>
</dbReference>
<dbReference type="HAMAP" id="MF_01485">
    <property type="entry name" value="RecB"/>
    <property type="match status" value="1"/>
</dbReference>
<dbReference type="CDD" id="cd22352">
    <property type="entry name" value="RecB_C-like"/>
    <property type="match status" value="1"/>
</dbReference>
<evidence type="ECO:0000313" key="21">
    <source>
        <dbReference type="Proteomes" id="UP000646426"/>
    </source>
</evidence>
<evidence type="ECO:0000259" key="18">
    <source>
        <dbReference type="PROSITE" id="PS51198"/>
    </source>
</evidence>
<comment type="cofactor">
    <cofactor evidence="15">
        <name>Mg(2+)</name>
        <dbReference type="ChEBI" id="CHEBI:18420"/>
    </cofactor>
    <text evidence="15">Binds 1 Mg(2+) ion per subunit.</text>
</comment>
<feature type="region of interest" description="Nuclease activity, interacts with RecD and RecA" evidence="15">
    <location>
        <begin position="911"/>
        <end position="1204"/>
    </location>
</feature>
<dbReference type="InterPro" id="IPR014016">
    <property type="entry name" value="UvrD-like_ATP-bd"/>
</dbReference>
<dbReference type="Gene3D" id="1.10.3170.10">
    <property type="entry name" value="Recbcd, chain B, domain 2"/>
    <property type="match status" value="1"/>
</dbReference>
<dbReference type="GO" id="GO:0003677">
    <property type="term" value="F:DNA binding"/>
    <property type="evidence" value="ECO:0007669"/>
    <property type="project" value="UniProtKB-UniRule"/>
</dbReference>
<evidence type="ECO:0000256" key="16">
    <source>
        <dbReference type="PROSITE-ProRule" id="PRU00560"/>
    </source>
</evidence>
<dbReference type="InterPro" id="IPR004586">
    <property type="entry name" value="RecB"/>
</dbReference>
<accession>A0A918SX07</accession>
<keyword evidence="9 15" id="KW-0460">Magnesium</keyword>
<evidence type="ECO:0000256" key="12">
    <source>
        <dbReference type="ARBA" id="ARBA00023235"/>
    </source>
</evidence>
<dbReference type="Gene3D" id="3.90.320.10">
    <property type="match status" value="1"/>
</dbReference>
<gene>
    <name evidence="15 20" type="primary">recB</name>
    <name evidence="20" type="ORF">GCM10007067_11800</name>
</gene>
<dbReference type="Gene3D" id="3.40.50.300">
    <property type="entry name" value="P-loop containing nucleotide triphosphate hydrolases"/>
    <property type="match status" value="2"/>
</dbReference>
<dbReference type="SUPFAM" id="SSF52980">
    <property type="entry name" value="Restriction endonuclease-like"/>
    <property type="match status" value="1"/>
</dbReference>
<feature type="region of interest" description="DNA-binding and helicase activity, interacts with RecC" evidence="15">
    <location>
        <begin position="1"/>
        <end position="856"/>
    </location>
</feature>
<dbReference type="InterPro" id="IPR027417">
    <property type="entry name" value="P-loop_NTPase"/>
</dbReference>
<reference evidence="20" key="1">
    <citation type="journal article" date="2014" name="Int. J. Syst. Evol. Microbiol.">
        <title>Complete genome sequence of Corynebacterium casei LMG S-19264T (=DSM 44701T), isolated from a smear-ripened cheese.</title>
        <authorList>
            <consortium name="US DOE Joint Genome Institute (JGI-PGF)"/>
            <person name="Walter F."/>
            <person name="Albersmeier A."/>
            <person name="Kalinowski J."/>
            <person name="Ruckert C."/>
        </authorList>
    </citation>
    <scope>NUCLEOTIDE SEQUENCE</scope>
    <source>
        <strain evidence="20">KCTC 23077</strain>
    </source>
</reference>
<comment type="similarity">
    <text evidence="15">Belongs to the helicase family. UvrD subfamily.</text>
</comment>
<keyword evidence="2 15" id="KW-0479">Metal-binding</keyword>
<evidence type="ECO:0000256" key="9">
    <source>
        <dbReference type="ARBA" id="ARBA00022842"/>
    </source>
</evidence>
<dbReference type="Pfam" id="PF13361">
    <property type="entry name" value="UvrD_C"/>
    <property type="match status" value="1"/>
</dbReference>
<comment type="catalytic activity">
    <reaction evidence="13 15">
        <text>Couples ATP hydrolysis with the unwinding of duplex DNA by translocating in the 3'-5' direction.</text>
        <dbReference type="EC" id="5.6.2.4"/>
    </reaction>
</comment>
<feature type="active site" description="For nuclease activity" evidence="15">
    <location>
        <position position="1106"/>
    </location>
</feature>
<dbReference type="GO" id="GO:0005829">
    <property type="term" value="C:cytosol"/>
    <property type="evidence" value="ECO:0007669"/>
    <property type="project" value="TreeGrafter"/>
</dbReference>
<comment type="catalytic activity">
    <reaction evidence="14 15">
        <text>ATP + H2O = ADP + phosphate + H(+)</text>
        <dbReference type="Rhea" id="RHEA:13065"/>
        <dbReference type="ChEBI" id="CHEBI:15377"/>
        <dbReference type="ChEBI" id="CHEBI:15378"/>
        <dbReference type="ChEBI" id="CHEBI:30616"/>
        <dbReference type="ChEBI" id="CHEBI:43474"/>
        <dbReference type="ChEBI" id="CHEBI:456216"/>
        <dbReference type="EC" id="5.6.2.4"/>
    </reaction>
</comment>
<reference evidence="20" key="2">
    <citation type="submission" date="2020-09" db="EMBL/GenBank/DDBJ databases">
        <authorList>
            <person name="Sun Q."/>
            <person name="Kim S."/>
        </authorList>
    </citation>
    <scope>NUCLEOTIDE SEQUENCE</scope>
    <source>
        <strain evidence="20">KCTC 23077</strain>
    </source>
</reference>
<dbReference type="SUPFAM" id="SSF52540">
    <property type="entry name" value="P-loop containing nucleoside triphosphate hydrolases"/>
    <property type="match status" value="1"/>
</dbReference>
<dbReference type="PANTHER" id="PTHR11070:SF23">
    <property type="entry name" value="RECBCD ENZYME SUBUNIT RECB"/>
    <property type="match status" value="1"/>
</dbReference>
<dbReference type="Pfam" id="PF12705">
    <property type="entry name" value="PDDEXK_1"/>
    <property type="match status" value="1"/>
</dbReference>
<keyword evidence="1 15" id="KW-0540">Nuclease</keyword>
<feature type="domain" description="UvrD-like helicase ATP-binding" evidence="18">
    <location>
        <begin position="12"/>
        <end position="457"/>
    </location>
</feature>
<keyword evidence="21" id="KW-1185">Reference proteome</keyword>
<sequence length="1204" mass="132375">MTRMDAPQPIGPQRLQDWRALPLHDGGRSLIEASAGTGKTWTISVLYLRLLLEGDTPLAASRVAVTTFTDAAAQELRERLRRRLAWAERRACAMLEQSELPDEDGGSDDAWLRARWHEPNPSRVRGDLNRLRLAQVELDLAPISTLHGFCRRVLADYPFECGSAFLPAEMACARTLHDELVQDLWRELVQSPGALDDGAQAWVEAGRGALSRALAQALAPGVSIRALDAATLQELQHGDNAALLRDFCADVGWFARSNAALIRVLHALADGIDARCAVELPKDARRHLFDELHKQIKPARYDAALAHPAISLAQRAVRLLPHAAAPMKAEALRRFTAQLRERREHRLREHGLLTFDAQIERVHAALRGPDADGFAARLFEAWPVMLVDEFQDTDTQQFAILDRIYRDEIGAPRGRLVMIGDPKQAIYRFRGGDIHAYLAAREGADTLLHLDVNQRSSRALVTAFNEWHALAGTALGQDGRLGIRVEPVHAAGRADAQPLVEDGGPCTRPLVFHVQSDCPSTRDERRTQALRACANQIAGMLDAGRHRIGDDPLQPGDIAVLLPRHGDIVQLRALLLERRVPCVGTSRDSVFSTPIARDLLIFLHGIAHAGDDAAVRAALATRLGGHTWDALQRLREDPLAWQPIAQRFVQWRARWQAGGVLAAVRDVIADCGPRLVAGGDGERVLTDLRHLAELLQETSLRVDGVQALLAWFAAQRDAEPEATEAAEEQQLRIESDARRVRLMTLHASKGLEFPIVFLPLMWDHTGREPTLPVVHDAESGTRVLDLGGEHFDDAMRQACVEDQDERFRVLYVALTRAKHACHVYVLPVDRNDGVSKSPPADPHRSALDAMVERLQAQLAPGGSVEDVAHAIEWRIGWPWPVVRCRDENETRPLRAKAVVEPAAARPQAKHSFSTLTRVRLDAVEEAAASDEAHLSVEPDSVDDAMPSAADEDAHPELLALGHVRGADFGNALHAIFEHRRVGEPVTSQLDLVRSSLLEAGVRVRDASIDELVRPLAARVQATLDAALLPATRPGLTLGALPAAAIRAEMEFHYAIDDVAVRALRAACAAHGEPDLVPMLATPRLNGLMTGKIDLVFEHGGRFHVLDYKGNHLGDRISDYAPAALRAAMDAHHYRFQALLYTVAVDRYLRGRLARYDRAMHLGEAIYVFVRAAGLAPGAGMWTQRFDDALLAAVDRVLGAAEVPA</sequence>
<comment type="domain">
    <text evidence="15">The N-terminal DNA-binding domain is a ssDNA-dependent ATPase and has ATP-dependent 3'-5' helicase function. This domain interacts with RecC.</text>
</comment>
<evidence type="ECO:0000256" key="4">
    <source>
        <dbReference type="ARBA" id="ARBA00022763"/>
    </source>
</evidence>
<keyword evidence="4 15" id="KW-0227">DNA damage</keyword>
<comment type="catalytic activity">
    <reaction evidence="15">
        <text>Exonucleolytic cleavage (in the presence of ATP) in either 5'- to 3'- or 3'- to 5'-direction to yield 5'-phosphooligonucleotides.</text>
        <dbReference type="EC" id="3.1.11.5"/>
    </reaction>
</comment>
<dbReference type="PANTHER" id="PTHR11070">
    <property type="entry name" value="UVRD / RECB / PCRA DNA HELICASE FAMILY MEMBER"/>
    <property type="match status" value="1"/>
</dbReference>
<comment type="domain">
    <text evidence="15">The C-terminal domain has nuclease activity and interacts with RecD. It interacts with RecA, facilitating its loading onto ssDNA.</text>
</comment>
<keyword evidence="10 15" id="KW-0238">DNA-binding</keyword>
<evidence type="ECO:0000256" key="10">
    <source>
        <dbReference type="ARBA" id="ARBA00023125"/>
    </source>
</evidence>
<proteinExistence type="inferred from homology"/>
<dbReference type="EMBL" id="BMYD01000001">
    <property type="protein sequence ID" value="GHA76220.1"/>
    <property type="molecule type" value="Genomic_DNA"/>
</dbReference>
<evidence type="ECO:0000256" key="11">
    <source>
        <dbReference type="ARBA" id="ARBA00023204"/>
    </source>
</evidence>
<organism evidence="20 21">
    <name type="scientific">Cognatilysobacter bugurensis</name>
    <dbReference type="NCBI Taxonomy" id="543356"/>
    <lineage>
        <taxon>Bacteria</taxon>
        <taxon>Pseudomonadati</taxon>
        <taxon>Pseudomonadota</taxon>
        <taxon>Gammaproteobacteria</taxon>
        <taxon>Lysobacterales</taxon>
        <taxon>Lysobacteraceae</taxon>
        <taxon>Cognatilysobacter</taxon>
    </lineage>
</organism>
<keyword evidence="8 15" id="KW-0067">ATP-binding</keyword>
<evidence type="ECO:0000313" key="20">
    <source>
        <dbReference type="EMBL" id="GHA76220.1"/>
    </source>
</evidence>
<evidence type="ECO:0000256" key="7">
    <source>
        <dbReference type="ARBA" id="ARBA00022839"/>
    </source>
</evidence>
<dbReference type="Pfam" id="PF00580">
    <property type="entry name" value="UvrD-helicase"/>
    <property type="match status" value="1"/>
</dbReference>
<evidence type="ECO:0000256" key="15">
    <source>
        <dbReference type="HAMAP-Rule" id="MF_01485"/>
    </source>
</evidence>
<dbReference type="EC" id="5.6.2.4" evidence="15"/>
<evidence type="ECO:0000256" key="14">
    <source>
        <dbReference type="ARBA" id="ARBA00048988"/>
    </source>
</evidence>
<dbReference type="GO" id="GO:0000287">
    <property type="term" value="F:magnesium ion binding"/>
    <property type="evidence" value="ECO:0007669"/>
    <property type="project" value="UniProtKB-UniRule"/>
</dbReference>
<evidence type="ECO:0000256" key="17">
    <source>
        <dbReference type="SAM" id="MobiDB-lite"/>
    </source>
</evidence>
<keyword evidence="3 15" id="KW-0547">Nucleotide-binding</keyword>
<evidence type="ECO:0000256" key="1">
    <source>
        <dbReference type="ARBA" id="ARBA00022722"/>
    </source>
</evidence>
<evidence type="ECO:0000256" key="3">
    <source>
        <dbReference type="ARBA" id="ARBA00022741"/>
    </source>
</evidence>
<dbReference type="Gene3D" id="1.10.486.10">
    <property type="entry name" value="PCRA, domain 4"/>
    <property type="match status" value="1"/>
</dbReference>
<dbReference type="EC" id="3.1.11.5" evidence="15"/>
<comment type="miscellaneous">
    <text evidence="15">In the RecBCD complex, RecB has a slow 3'-5' helicase, an exonuclease activity and loads RecA onto ssDNA, RecD has a fast 5'-3' helicase activity, while RecC stimulates the ATPase and processivity of the RecB helicase and contributes to recognition of the Chi site.</text>
</comment>
<dbReference type="InterPro" id="IPR011604">
    <property type="entry name" value="PDDEXK-like_dom_sf"/>
</dbReference>
<feature type="binding site" evidence="15">
    <location>
        <position position="973"/>
    </location>
    <ligand>
        <name>Mg(2+)</name>
        <dbReference type="ChEBI" id="CHEBI:18420"/>
    </ligand>
</feature>
<dbReference type="AlphaFoldDB" id="A0A918SX07"/>
<dbReference type="PROSITE" id="PS51198">
    <property type="entry name" value="UVRD_HELICASE_ATP_BIND"/>
    <property type="match status" value="1"/>
</dbReference>
<comment type="function">
    <text evidence="15">A helicase/nuclease that prepares dsDNA breaks (DSB) for recombinational DNA repair. Binds to DSBs and unwinds DNA via a highly rapid and processive ATP-dependent bidirectional helicase activity. Unwinds dsDNA until it encounters a Chi (crossover hotspot instigator) sequence from the 3' direction. Cuts ssDNA a few nucleotides 3' to the Chi site. The properties and activities of the enzyme are changed at Chi. The Chi-altered holoenzyme produces a long 3'-ssDNA overhang and facilitates RecA-binding to the ssDNA for homologous DNA recombination and repair. Holoenzyme degrades any linearized DNA that is unable to undergo homologous recombination. In the holoenzyme this subunit contributes ATPase, 3'-5' helicase, exonuclease activity and loads RecA onto ssDNA.</text>
</comment>
<dbReference type="InterPro" id="IPR038726">
    <property type="entry name" value="PDDEXK_AddAB-type"/>
</dbReference>
<keyword evidence="6 15" id="KW-0347">Helicase</keyword>
<keyword evidence="5 15" id="KW-0378">Hydrolase</keyword>
<feature type="domain" description="UvrD-like helicase C-terminal" evidence="19">
    <location>
        <begin position="478"/>
        <end position="750"/>
    </location>
</feature>
<comment type="subunit">
    <text evidence="15">Heterotrimer of RecB, RecC and RecD. All subunits contribute to DNA-binding. Interacts with RecA.</text>
</comment>
<feature type="region of interest" description="Disordered" evidence="17">
    <location>
        <begin position="928"/>
        <end position="949"/>
    </location>
</feature>
<protein>
    <recommendedName>
        <fullName evidence="15">RecBCD enzyme subunit RecB</fullName>
        <ecNumber evidence="15">3.1.11.5</ecNumber>
        <ecNumber evidence="15">5.6.2.4</ecNumber>
    </recommendedName>
    <alternativeName>
        <fullName evidence="15">DNA 3'-5' helicase subunit RecB</fullName>
    </alternativeName>
    <alternativeName>
        <fullName evidence="15">Exonuclease V subunit RecB</fullName>
        <shortName evidence="15">ExoV subunit RecB</shortName>
    </alternativeName>
    <alternativeName>
        <fullName evidence="15">Helicase/nuclease RecBCD subunit RecB</fullName>
    </alternativeName>
</protein>
<dbReference type="Proteomes" id="UP000646426">
    <property type="component" value="Unassembled WGS sequence"/>
</dbReference>
<evidence type="ECO:0000256" key="13">
    <source>
        <dbReference type="ARBA" id="ARBA00034617"/>
    </source>
</evidence>
<feature type="binding site" evidence="16">
    <location>
        <begin position="33"/>
        <end position="40"/>
    </location>
    <ligand>
        <name>ATP</name>
        <dbReference type="ChEBI" id="CHEBI:30616"/>
    </ligand>
</feature>
<keyword evidence="12 15" id="KW-0413">Isomerase</keyword>
<evidence type="ECO:0000259" key="19">
    <source>
        <dbReference type="PROSITE" id="PS51217"/>
    </source>
</evidence>
<feature type="binding site" evidence="15">
    <location>
        <position position="1106"/>
    </location>
    <ligand>
        <name>Mg(2+)</name>
        <dbReference type="ChEBI" id="CHEBI:18420"/>
    </ligand>
</feature>
<dbReference type="GO" id="GO:0000724">
    <property type="term" value="P:double-strand break repair via homologous recombination"/>
    <property type="evidence" value="ECO:0007669"/>
    <property type="project" value="UniProtKB-UniRule"/>
</dbReference>
<evidence type="ECO:0000256" key="8">
    <source>
        <dbReference type="ARBA" id="ARBA00022840"/>
    </source>
</evidence>
<feature type="binding site" evidence="15">
    <location>
        <position position="1093"/>
    </location>
    <ligand>
        <name>Mg(2+)</name>
        <dbReference type="ChEBI" id="CHEBI:18420"/>
    </ligand>
</feature>
<dbReference type="PROSITE" id="PS51217">
    <property type="entry name" value="UVRD_HELICASE_CTER"/>
    <property type="match status" value="1"/>
</dbReference>
<dbReference type="InterPro" id="IPR000212">
    <property type="entry name" value="DNA_helicase_UvrD/REP"/>
</dbReference>
<keyword evidence="11 15" id="KW-0234">DNA repair</keyword>
<comment type="caution">
    <text evidence="20">The sequence shown here is derived from an EMBL/GenBank/DDBJ whole genome shotgun (WGS) entry which is preliminary data.</text>
</comment>
<keyword evidence="7 15" id="KW-0269">Exonuclease</keyword>
<dbReference type="GO" id="GO:0008854">
    <property type="term" value="F:exodeoxyribonuclease V activity"/>
    <property type="evidence" value="ECO:0007669"/>
    <property type="project" value="UniProtKB-EC"/>
</dbReference>
<dbReference type="InterPro" id="IPR014017">
    <property type="entry name" value="DNA_helicase_UvrD-like_C"/>
</dbReference>
<dbReference type="GO" id="GO:0005524">
    <property type="term" value="F:ATP binding"/>
    <property type="evidence" value="ECO:0007669"/>
    <property type="project" value="UniProtKB-UniRule"/>
</dbReference>
<dbReference type="GO" id="GO:0009338">
    <property type="term" value="C:exodeoxyribonuclease V complex"/>
    <property type="evidence" value="ECO:0007669"/>
    <property type="project" value="TreeGrafter"/>
</dbReference>
<evidence type="ECO:0000256" key="5">
    <source>
        <dbReference type="ARBA" id="ARBA00022801"/>
    </source>
</evidence>
<evidence type="ECO:0000256" key="2">
    <source>
        <dbReference type="ARBA" id="ARBA00022723"/>
    </source>
</evidence>
<name>A0A918SX07_9GAMM</name>